<keyword evidence="5" id="KW-1015">Disulfide bond</keyword>
<dbReference type="PROSITE" id="PS50856">
    <property type="entry name" value="AMOP"/>
    <property type="match status" value="1"/>
</dbReference>
<evidence type="ECO:0000313" key="8">
    <source>
        <dbReference type="EMBL" id="KAK2150869.1"/>
    </source>
</evidence>
<keyword evidence="9" id="KW-1185">Reference proteome</keyword>
<dbReference type="GO" id="GO:0007160">
    <property type="term" value="P:cell-matrix adhesion"/>
    <property type="evidence" value="ECO:0007669"/>
    <property type="project" value="InterPro"/>
</dbReference>
<evidence type="ECO:0000256" key="2">
    <source>
        <dbReference type="ARBA" id="ARBA00022692"/>
    </source>
</evidence>
<feature type="non-terminal residue" evidence="8">
    <location>
        <position position="757"/>
    </location>
</feature>
<dbReference type="AlphaFoldDB" id="A0AAD9JDH9"/>
<reference evidence="8" key="1">
    <citation type="journal article" date="2023" name="Mol. Biol. Evol.">
        <title>Third-Generation Sequencing Reveals the Adaptive Role of the Epigenome in Three Deep-Sea Polychaetes.</title>
        <authorList>
            <person name="Perez M."/>
            <person name="Aroh O."/>
            <person name="Sun Y."/>
            <person name="Lan Y."/>
            <person name="Juniper S.K."/>
            <person name="Young C.R."/>
            <person name="Angers B."/>
            <person name="Qian P.Y."/>
        </authorList>
    </citation>
    <scope>NUCLEOTIDE SEQUENCE</scope>
    <source>
        <strain evidence="8">R07B-5</strain>
    </source>
</reference>
<dbReference type="InterPro" id="IPR005533">
    <property type="entry name" value="AMOP_dom"/>
</dbReference>
<feature type="domain" description="AMOP" evidence="7">
    <location>
        <begin position="167"/>
        <end position="297"/>
    </location>
</feature>
<dbReference type="Pfam" id="PF06119">
    <property type="entry name" value="NIDO"/>
    <property type="match status" value="1"/>
</dbReference>
<keyword evidence="3" id="KW-1133">Transmembrane helix</keyword>
<sequence>MLAPLWTDIDASSGEYFYHIYDLTKHVQSSTEQARVKHAIDHARQEVLKNGGVSVTDVSWVMVITWSRVTPRMYYWDFDSPNTFQLVIAYDPSRYQTFVMYIYKELGWDHQYFVRDSMIGYFSYKYTDENALQLAPSGKSTAFRMHERYGNKGEQGRYMFRVASGSHEVNYDQKCYNWHAAEMRRWRLVLFYWRWTRPCPCDRRLAWMDGRWRADYIQYYITRGEKMCFYERIPRWQSAQECCYTRWGSLVNSHDGRGGHTFYFHPRWPKQHHKYDVLPKQWCCQFSDNCELFYSVRPTDYCYGYMPLFIGWFYGDPHIRTLDGFQYTFNGLGEYTLIETTHGNFTLQGRTAKARDANGTETDATVFSAFAARDSDSDTVHVGMNAGRDGFSLTIGVSAEQLDITVGAPDTFKNQTKGLMGVFNGDPMDDLLPPGVNVVALSNSSSEKTIFNEFGELWRIQPADSLFYYAPGESYLTFARTDFKPLFLEDVRSRMTDEQWATAKQTCQDNKECLFDYAITGENKSFTAPHRTAPHRTAPHRTAPHRTAPHRTAPHRTAPHRTAPHRTAPHRTAPHRTAPHRTAPHRTAPHRTAPHRTAPHRTAPHRTALSLERRKEEAAVATLATNSKNEQNAATLSNRSPNITVDKVFNVTVGQENVLTVVTSDPDGDEVDVTLNSTLTTSATFNKEVYRWTPDSMRPVNISFSVSDGKGGVATADISINLCNCSDHGECLFDLLADGYELKQTFRIVQCNCSTGW</sequence>
<feature type="region of interest" description="Disordered" evidence="6">
    <location>
        <begin position="525"/>
        <end position="605"/>
    </location>
</feature>
<evidence type="ECO:0000256" key="3">
    <source>
        <dbReference type="ARBA" id="ARBA00022989"/>
    </source>
</evidence>
<keyword evidence="4" id="KW-0472">Membrane</keyword>
<dbReference type="PANTHER" id="PTHR13802:SF52">
    <property type="entry name" value="MUCIN-4"/>
    <property type="match status" value="1"/>
</dbReference>
<dbReference type="InterPro" id="IPR003886">
    <property type="entry name" value="NIDO_dom"/>
</dbReference>
<dbReference type="InterPro" id="IPR001846">
    <property type="entry name" value="VWF_type-D"/>
</dbReference>
<dbReference type="InterPro" id="IPR056619">
    <property type="entry name" value="C8-3_MUC4"/>
</dbReference>
<evidence type="ECO:0000256" key="5">
    <source>
        <dbReference type="ARBA" id="ARBA00023157"/>
    </source>
</evidence>
<organism evidence="8 9">
    <name type="scientific">Ridgeia piscesae</name>
    <name type="common">Tubeworm</name>
    <dbReference type="NCBI Taxonomy" id="27915"/>
    <lineage>
        <taxon>Eukaryota</taxon>
        <taxon>Metazoa</taxon>
        <taxon>Spiralia</taxon>
        <taxon>Lophotrochozoa</taxon>
        <taxon>Annelida</taxon>
        <taxon>Polychaeta</taxon>
        <taxon>Sedentaria</taxon>
        <taxon>Canalipalpata</taxon>
        <taxon>Sabellida</taxon>
        <taxon>Siboglinidae</taxon>
        <taxon>Ridgeia</taxon>
    </lineage>
</organism>
<dbReference type="SMART" id="SM00723">
    <property type="entry name" value="AMOP"/>
    <property type="match status" value="1"/>
</dbReference>
<comment type="caution">
    <text evidence="8">The sequence shown here is derived from an EMBL/GenBank/DDBJ whole genome shotgun (WGS) entry which is preliminary data.</text>
</comment>
<evidence type="ECO:0000313" key="9">
    <source>
        <dbReference type="Proteomes" id="UP001209878"/>
    </source>
</evidence>
<evidence type="ECO:0000259" key="7">
    <source>
        <dbReference type="PROSITE" id="PS50856"/>
    </source>
</evidence>
<dbReference type="GO" id="GO:0016020">
    <property type="term" value="C:membrane"/>
    <property type="evidence" value="ECO:0007669"/>
    <property type="project" value="UniProtKB-SubCell"/>
</dbReference>
<dbReference type="SMART" id="SM00539">
    <property type="entry name" value="NIDO"/>
    <property type="match status" value="1"/>
</dbReference>
<dbReference type="InterPro" id="IPR051495">
    <property type="entry name" value="Epithelial_Barrier/Signaling"/>
</dbReference>
<accession>A0AAD9JDH9</accession>
<dbReference type="Pfam" id="PF00094">
    <property type="entry name" value="VWD"/>
    <property type="match status" value="1"/>
</dbReference>
<dbReference type="Pfam" id="PF23263">
    <property type="entry name" value="C8-3_MUC4"/>
    <property type="match status" value="1"/>
</dbReference>
<dbReference type="EMBL" id="JAODUO010002699">
    <property type="protein sequence ID" value="KAK2150869.1"/>
    <property type="molecule type" value="Genomic_DNA"/>
</dbReference>
<name>A0AAD9JDH9_RIDPI</name>
<evidence type="ECO:0000256" key="4">
    <source>
        <dbReference type="ARBA" id="ARBA00023136"/>
    </source>
</evidence>
<evidence type="ECO:0000256" key="6">
    <source>
        <dbReference type="SAM" id="MobiDB-lite"/>
    </source>
</evidence>
<dbReference type="PANTHER" id="PTHR13802">
    <property type="entry name" value="MUCIN 4-RELATED"/>
    <property type="match status" value="1"/>
</dbReference>
<keyword evidence="2" id="KW-0812">Transmembrane</keyword>
<protein>
    <recommendedName>
        <fullName evidence="7">AMOP domain-containing protein</fullName>
    </recommendedName>
</protein>
<feature type="compositionally biased region" description="Basic residues" evidence="6">
    <location>
        <begin position="532"/>
        <end position="604"/>
    </location>
</feature>
<proteinExistence type="predicted"/>
<gene>
    <name evidence="8" type="ORF">NP493_2712g00003</name>
</gene>
<dbReference type="Proteomes" id="UP001209878">
    <property type="component" value="Unassembled WGS sequence"/>
</dbReference>
<evidence type="ECO:0000256" key="1">
    <source>
        <dbReference type="ARBA" id="ARBA00004370"/>
    </source>
</evidence>
<dbReference type="Pfam" id="PF17963">
    <property type="entry name" value="Big_9"/>
    <property type="match status" value="1"/>
</dbReference>
<comment type="subcellular location">
    <subcellularLocation>
        <location evidence="1">Membrane</location>
    </subcellularLocation>
</comment>